<reference evidence="5" key="1">
    <citation type="submission" date="2012-06" db="EMBL/GenBank/DDBJ databases">
        <title>The genome sequence of Coniosporium apollinis CBS 100218.</title>
        <authorList>
            <consortium name="The Broad Institute Genome Sequencing Platform"/>
            <person name="Cuomo C."/>
            <person name="Gorbushina A."/>
            <person name="Noack S."/>
            <person name="Walker B."/>
            <person name="Young S.K."/>
            <person name="Zeng Q."/>
            <person name="Gargeya S."/>
            <person name="Fitzgerald M."/>
            <person name="Haas B."/>
            <person name="Abouelleil A."/>
            <person name="Alvarado L."/>
            <person name="Arachchi H.M."/>
            <person name="Berlin A.M."/>
            <person name="Chapman S.B."/>
            <person name="Goldberg J."/>
            <person name="Griggs A."/>
            <person name="Gujja S."/>
            <person name="Hansen M."/>
            <person name="Howarth C."/>
            <person name="Imamovic A."/>
            <person name="Larimer J."/>
            <person name="McCowan C."/>
            <person name="Montmayeur A."/>
            <person name="Murphy C."/>
            <person name="Neiman D."/>
            <person name="Pearson M."/>
            <person name="Priest M."/>
            <person name="Roberts A."/>
            <person name="Saif S."/>
            <person name="Shea T."/>
            <person name="Sisk P."/>
            <person name="Sykes S."/>
            <person name="Wortman J."/>
            <person name="Nusbaum C."/>
            <person name="Birren B."/>
        </authorList>
    </citation>
    <scope>NUCLEOTIDE SEQUENCE [LARGE SCALE GENOMIC DNA]</scope>
    <source>
        <strain evidence="5">CBS 100218</strain>
    </source>
</reference>
<dbReference type="GO" id="GO:0030490">
    <property type="term" value="P:maturation of SSU-rRNA"/>
    <property type="evidence" value="ECO:0007669"/>
    <property type="project" value="TreeGrafter"/>
</dbReference>
<evidence type="ECO:0000313" key="5">
    <source>
        <dbReference type="Proteomes" id="UP000016924"/>
    </source>
</evidence>
<dbReference type="GO" id="GO:0005634">
    <property type="term" value="C:nucleus"/>
    <property type="evidence" value="ECO:0007669"/>
    <property type="project" value="TreeGrafter"/>
</dbReference>
<protein>
    <recommendedName>
        <fullName evidence="3">Bud22 domain-containing protein</fullName>
    </recommendedName>
</protein>
<dbReference type="eggNOG" id="ENOG502S6Z4">
    <property type="taxonomic scope" value="Eukaryota"/>
</dbReference>
<feature type="compositionally biased region" description="Low complexity" evidence="2">
    <location>
        <begin position="185"/>
        <end position="199"/>
    </location>
</feature>
<dbReference type="STRING" id="1168221.R7Z5R4"/>
<organism evidence="4 5">
    <name type="scientific">Coniosporium apollinis (strain CBS 100218)</name>
    <name type="common">Rock-inhabiting black yeast</name>
    <dbReference type="NCBI Taxonomy" id="1168221"/>
    <lineage>
        <taxon>Eukaryota</taxon>
        <taxon>Fungi</taxon>
        <taxon>Dikarya</taxon>
        <taxon>Ascomycota</taxon>
        <taxon>Pezizomycotina</taxon>
        <taxon>Dothideomycetes</taxon>
        <taxon>Dothideomycetes incertae sedis</taxon>
        <taxon>Coniosporium</taxon>
    </lineage>
</organism>
<feature type="compositionally biased region" description="Basic and acidic residues" evidence="2">
    <location>
        <begin position="162"/>
        <end position="184"/>
    </location>
</feature>
<name>R7Z5R4_CONA1</name>
<feature type="compositionally biased region" description="Basic and acidic residues" evidence="2">
    <location>
        <begin position="362"/>
        <end position="378"/>
    </location>
</feature>
<dbReference type="OMA" id="ALWEKKF"/>
<feature type="region of interest" description="Disordered" evidence="2">
    <location>
        <begin position="159"/>
        <end position="448"/>
    </location>
</feature>
<dbReference type="PANTHER" id="PTHR23325">
    <property type="entry name" value="SERUM RESPONSE FACTOR-BINDING"/>
    <property type="match status" value="1"/>
</dbReference>
<dbReference type="GeneID" id="19905732"/>
<evidence type="ECO:0000256" key="1">
    <source>
        <dbReference type="ARBA" id="ARBA00023054"/>
    </source>
</evidence>
<evidence type="ECO:0000256" key="2">
    <source>
        <dbReference type="SAM" id="MobiDB-lite"/>
    </source>
</evidence>
<accession>R7Z5R4</accession>
<keyword evidence="1" id="KW-0175">Coiled coil</keyword>
<gene>
    <name evidence="4" type="ORF">W97_08421</name>
</gene>
<dbReference type="AlphaFoldDB" id="R7Z5R4"/>
<dbReference type="Pfam" id="PF09073">
    <property type="entry name" value="BUD22"/>
    <property type="match status" value="1"/>
</dbReference>
<feature type="compositionally biased region" description="Polar residues" evidence="2">
    <location>
        <begin position="265"/>
        <end position="278"/>
    </location>
</feature>
<proteinExistence type="predicted"/>
<dbReference type="RefSeq" id="XP_007784578.1">
    <property type="nucleotide sequence ID" value="XM_007786388.1"/>
</dbReference>
<evidence type="ECO:0000313" key="4">
    <source>
        <dbReference type="EMBL" id="EON69261.1"/>
    </source>
</evidence>
<feature type="domain" description="Bud22" evidence="3">
    <location>
        <begin position="33"/>
        <end position="448"/>
    </location>
</feature>
<feature type="compositionally biased region" description="Basic and acidic residues" evidence="2">
    <location>
        <begin position="387"/>
        <end position="396"/>
    </location>
</feature>
<dbReference type="GO" id="GO:0030686">
    <property type="term" value="C:90S preribosome"/>
    <property type="evidence" value="ECO:0007669"/>
    <property type="project" value="TreeGrafter"/>
</dbReference>
<dbReference type="InterPro" id="IPR015158">
    <property type="entry name" value="Bud22_dom"/>
</dbReference>
<dbReference type="HOGENOM" id="CLU_029647_0_0_1"/>
<sequence>MPKRKRSEFGGCTTQSLTDGPINARQYRVEHKINHGKKLLNRMLKLAKGFERQKLGRRHKTASQNGDVPGLARIDAEIEALKKLDIADAAETYLHKTLLKIKTIAASPSLPASVKLPSKAPPDTPTANVTARLYNANPVKETLGDILSDIRNALGVEQAGEAGRKDATKTGASERNHAKSRLEDVQQGASSESVSASSAGKKEEVECAYSDEFSDPASEDFAHLDARVAGSSTEESDEDSEEASVRSELPLASARGHDPVDDLSLTPSAFSLSSQSPEPESKAFVSKAAANAKKTSTFLPSLTMGGYWSGSESLPSDEEVDVAPRKNRRGQRARQQLWEKKFGGRAKHLQNKDAAGNGSRNEGWDPKRGAQVPGDKRFGQRRTGKHTVPDAKRRSEGNAISANGVDLNPSRQVKRDDQGPLHPSWEAAKQRKEQRVTAPFQGKKVVFD</sequence>
<evidence type="ECO:0000259" key="3">
    <source>
        <dbReference type="Pfam" id="PF09073"/>
    </source>
</evidence>
<dbReference type="Proteomes" id="UP000016924">
    <property type="component" value="Unassembled WGS sequence"/>
</dbReference>
<dbReference type="InterPro" id="IPR037393">
    <property type="entry name" value="Bud22/SRFB1"/>
</dbReference>
<dbReference type="EMBL" id="JH767610">
    <property type="protein sequence ID" value="EON69261.1"/>
    <property type="molecule type" value="Genomic_DNA"/>
</dbReference>
<dbReference type="OrthoDB" id="3364872at2759"/>
<dbReference type="PANTHER" id="PTHR23325:SF1">
    <property type="entry name" value="SERUM RESPONSE FACTOR-BINDING PROTEIN 1"/>
    <property type="match status" value="1"/>
</dbReference>
<keyword evidence="5" id="KW-1185">Reference proteome</keyword>